<keyword evidence="2" id="KW-1185">Reference proteome</keyword>
<organism evidence="1 2">
    <name type="scientific">Zopfia rhizophila CBS 207.26</name>
    <dbReference type="NCBI Taxonomy" id="1314779"/>
    <lineage>
        <taxon>Eukaryota</taxon>
        <taxon>Fungi</taxon>
        <taxon>Dikarya</taxon>
        <taxon>Ascomycota</taxon>
        <taxon>Pezizomycotina</taxon>
        <taxon>Dothideomycetes</taxon>
        <taxon>Dothideomycetes incertae sedis</taxon>
        <taxon>Zopfiaceae</taxon>
        <taxon>Zopfia</taxon>
    </lineage>
</organism>
<protein>
    <recommendedName>
        <fullName evidence="3">Heterokaryon incompatibility domain-containing protein</fullName>
    </recommendedName>
</protein>
<dbReference type="EMBL" id="ML994640">
    <property type="protein sequence ID" value="KAF2183784.1"/>
    <property type="molecule type" value="Genomic_DNA"/>
</dbReference>
<dbReference type="OrthoDB" id="3766525at2759"/>
<dbReference type="Proteomes" id="UP000800200">
    <property type="component" value="Unassembled WGS sequence"/>
</dbReference>
<name>A0A6A6DW31_9PEZI</name>
<dbReference type="AlphaFoldDB" id="A0A6A6DW31"/>
<evidence type="ECO:0000313" key="2">
    <source>
        <dbReference type="Proteomes" id="UP000800200"/>
    </source>
</evidence>
<accession>A0A6A6DW31</accession>
<sequence>MTEYVKRRKWDGFLMCMSCHFDEESDDPPLPDDPFWEGDFERLFPSSTIVRNKDVVLRPRWKGFWHTIAEKPWHNRGWILQKRVLSRRIIYYTNRKIFWECKKLSSDEENRPNLVPSLRSQYTSQLDELEA</sequence>
<evidence type="ECO:0008006" key="3">
    <source>
        <dbReference type="Google" id="ProtNLM"/>
    </source>
</evidence>
<proteinExistence type="predicted"/>
<evidence type="ECO:0000313" key="1">
    <source>
        <dbReference type="EMBL" id="KAF2183784.1"/>
    </source>
</evidence>
<reference evidence="1" key="1">
    <citation type="journal article" date="2020" name="Stud. Mycol.">
        <title>101 Dothideomycetes genomes: a test case for predicting lifestyles and emergence of pathogens.</title>
        <authorList>
            <person name="Haridas S."/>
            <person name="Albert R."/>
            <person name="Binder M."/>
            <person name="Bloem J."/>
            <person name="Labutti K."/>
            <person name="Salamov A."/>
            <person name="Andreopoulos B."/>
            <person name="Baker S."/>
            <person name="Barry K."/>
            <person name="Bills G."/>
            <person name="Bluhm B."/>
            <person name="Cannon C."/>
            <person name="Castanera R."/>
            <person name="Culley D."/>
            <person name="Daum C."/>
            <person name="Ezra D."/>
            <person name="Gonzalez J."/>
            <person name="Henrissat B."/>
            <person name="Kuo A."/>
            <person name="Liang C."/>
            <person name="Lipzen A."/>
            <person name="Lutzoni F."/>
            <person name="Magnuson J."/>
            <person name="Mondo S."/>
            <person name="Nolan M."/>
            <person name="Ohm R."/>
            <person name="Pangilinan J."/>
            <person name="Park H.-J."/>
            <person name="Ramirez L."/>
            <person name="Alfaro M."/>
            <person name="Sun H."/>
            <person name="Tritt A."/>
            <person name="Yoshinaga Y."/>
            <person name="Zwiers L.-H."/>
            <person name="Turgeon B."/>
            <person name="Goodwin S."/>
            <person name="Spatafora J."/>
            <person name="Crous P."/>
            <person name="Grigoriev I."/>
        </authorList>
    </citation>
    <scope>NUCLEOTIDE SEQUENCE</scope>
    <source>
        <strain evidence="1">CBS 207.26</strain>
    </source>
</reference>
<gene>
    <name evidence="1" type="ORF">K469DRAFT_689549</name>
</gene>